<dbReference type="OrthoDB" id="4026135at2759"/>
<evidence type="ECO:0000313" key="2">
    <source>
        <dbReference type="Proteomes" id="UP000449547"/>
    </source>
</evidence>
<evidence type="ECO:0000313" key="1">
    <source>
        <dbReference type="EMBL" id="KAA8905421.1"/>
    </source>
</evidence>
<sequence length="485" mass="55773">MLDRLPGEILDEIVDHLLTPRSIPAYTFRLNSSQPGWPAVLALSSTSVGLRQALAPRLFRFLSLVRTNQIDTLLQTTKGSEQYSDHLTYDRQFLSEVLQRNVEECRYADRARTSFRVPEAASRYEKFSINLSITTLECDKHVQLHWFPHLTALKMFDEGQWHHAPIHLPHLQYLAANFHGAVAVSSPKLQRLDLLADFDNIDPEHFANWHLSPTVTELNVFVDHPFAFKYEKVLVWLHQLENITTFSARVSHRKRDEPDTAFYWHVLPDSGDAMTQILNRCHHITLDLLIINHLEFSPPNHNTYYRHGNEDATLILVEPFMAVSKLAPTMQQKLAHILMSSHVAQLGFQFGEVVDNSDLTALALILNLLSGLHQNYRWTAITRVSIEKCWSRIDEMILRRFWMEPKSQPLATATVWGRIAVNTPRFRRQESFAVDYTPSAGDVDCLSFAPTDGTPTNSQFWSVESAKLDLEQYTLPQRRRSGIWA</sequence>
<dbReference type="OMA" id="YLECDNS"/>
<dbReference type="AlphaFoldDB" id="A0A642UU41"/>
<comment type="caution">
    <text evidence="1">The sequence shown here is derived from an EMBL/GenBank/DDBJ whole genome shotgun (WGS) entry which is preliminary data.</text>
</comment>
<proteinExistence type="predicted"/>
<protein>
    <submittedName>
        <fullName evidence="1">Uncharacterized protein</fullName>
    </submittedName>
</protein>
<name>A0A642UU41_DIURU</name>
<accession>A0A642UU41</accession>
<dbReference type="RefSeq" id="XP_034013722.1">
    <property type="nucleotide sequence ID" value="XM_034154043.1"/>
</dbReference>
<dbReference type="GeneID" id="54780147"/>
<gene>
    <name evidence="1" type="ORF">DIURU_001494</name>
</gene>
<dbReference type="EMBL" id="SWFT01000048">
    <property type="protein sequence ID" value="KAA8905421.1"/>
    <property type="molecule type" value="Genomic_DNA"/>
</dbReference>
<reference evidence="1 2" key="1">
    <citation type="submission" date="2019-07" db="EMBL/GenBank/DDBJ databases">
        <title>Genome assembly of two rare yeast pathogens: Diutina rugosa and Trichomonascus ciferrii.</title>
        <authorList>
            <person name="Mixao V."/>
            <person name="Saus E."/>
            <person name="Hansen A."/>
            <person name="Lass-Flor C."/>
            <person name="Gabaldon T."/>
        </authorList>
    </citation>
    <scope>NUCLEOTIDE SEQUENCE [LARGE SCALE GENOMIC DNA]</scope>
    <source>
        <strain evidence="1 2">CBS 613</strain>
    </source>
</reference>
<organism evidence="1 2">
    <name type="scientific">Diutina rugosa</name>
    <name type="common">Yeast</name>
    <name type="synonym">Candida rugosa</name>
    <dbReference type="NCBI Taxonomy" id="5481"/>
    <lineage>
        <taxon>Eukaryota</taxon>
        <taxon>Fungi</taxon>
        <taxon>Dikarya</taxon>
        <taxon>Ascomycota</taxon>
        <taxon>Saccharomycotina</taxon>
        <taxon>Pichiomycetes</taxon>
        <taxon>Debaryomycetaceae</taxon>
        <taxon>Diutina</taxon>
    </lineage>
</organism>
<dbReference type="Proteomes" id="UP000449547">
    <property type="component" value="Unassembled WGS sequence"/>
</dbReference>
<dbReference type="VEuPathDB" id="FungiDB:DIURU_001494"/>
<keyword evidence="2" id="KW-1185">Reference proteome</keyword>